<reference evidence="10" key="1">
    <citation type="submission" date="2025-08" db="UniProtKB">
        <authorList>
            <consortium name="RefSeq"/>
        </authorList>
    </citation>
    <scope>IDENTIFICATION</scope>
    <source>
        <tissue evidence="10">Whole Larva</tissue>
    </source>
</reference>
<comment type="subcellular location">
    <subcellularLocation>
        <location evidence="1">Membrane</location>
        <topology evidence="1">Multi-pass membrane protein</topology>
    </subcellularLocation>
</comment>
<dbReference type="InterPro" id="IPR012858">
    <property type="entry name" value="DC_STAMP-like"/>
</dbReference>
<keyword evidence="4 6" id="KW-0472">Membrane</keyword>
<protein>
    <submittedName>
        <fullName evidence="10">DC-STAMP domain-containing protein 2-like</fullName>
    </submittedName>
</protein>
<dbReference type="RefSeq" id="XP_017783011.1">
    <property type="nucleotide sequence ID" value="XM_017927522.1"/>
</dbReference>
<evidence type="ECO:0000256" key="3">
    <source>
        <dbReference type="ARBA" id="ARBA00022989"/>
    </source>
</evidence>
<proteinExistence type="predicted"/>
<feature type="transmembrane region" description="Helical" evidence="6">
    <location>
        <begin position="87"/>
        <end position="106"/>
    </location>
</feature>
<feature type="transmembrane region" description="Helical" evidence="6">
    <location>
        <begin position="557"/>
        <end position="574"/>
    </location>
</feature>
<evidence type="ECO:0000259" key="8">
    <source>
        <dbReference type="Pfam" id="PF26037"/>
    </source>
</evidence>
<evidence type="ECO:0000256" key="6">
    <source>
        <dbReference type="SAM" id="Phobius"/>
    </source>
</evidence>
<evidence type="ECO:0000256" key="4">
    <source>
        <dbReference type="ARBA" id="ARBA00023136"/>
    </source>
</evidence>
<feature type="transmembrane region" description="Helical" evidence="6">
    <location>
        <begin position="381"/>
        <end position="402"/>
    </location>
</feature>
<feature type="compositionally biased region" description="Acidic residues" evidence="5">
    <location>
        <begin position="714"/>
        <end position="724"/>
    </location>
</feature>
<evidence type="ECO:0000259" key="7">
    <source>
        <dbReference type="Pfam" id="PF07782"/>
    </source>
</evidence>
<feature type="transmembrane region" description="Helical" evidence="6">
    <location>
        <begin position="112"/>
        <end position="134"/>
    </location>
</feature>
<feature type="domain" description="Dendritic cell-specific transmembrane protein-like" evidence="7">
    <location>
        <begin position="413"/>
        <end position="602"/>
    </location>
</feature>
<dbReference type="PANTHER" id="PTHR21041">
    <property type="entry name" value="DENDRITIC CELL-SPECIFIC TRANSMEMBRANE PROTEIN"/>
    <property type="match status" value="1"/>
</dbReference>
<feature type="domain" description="E3 ubiquitin-protein ligase DCST1-like C-terminal" evidence="8">
    <location>
        <begin position="659"/>
        <end position="705"/>
    </location>
</feature>
<dbReference type="Pfam" id="PF07782">
    <property type="entry name" value="DC_STAMP"/>
    <property type="match status" value="1"/>
</dbReference>
<keyword evidence="2 6" id="KW-0812">Transmembrane</keyword>
<evidence type="ECO:0000256" key="2">
    <source>
        <dbReference type="ARBA" id="ARBA00022692"/>
    </source>
</evidence>
<dbReference type="InterPro" id="IPR051856">
    <property type="entry name" value="CSR-E3_Ligase_Protein"/>
</dbReference>
<evidence type="ECO:0000256" key="5">
    <source>
        <dbReference type="SAM" id="MobiDB-lite"/>
    </source>
</evidence>
<dbReference type="Pfam" id="PF26039">
    <property type="entry name" value="Dcst2"/>
    <property type="match status" value="1"/>
</dbReference>
<keyword evidence="3 6" id="KW-1133">Transmembrane helix</keyword>
<accession>A0ABM1N861</accession>
<sequence>MFIKLICTAKRLEKKKLDLLQEKHGAWNQAQDKEAAFTLGQKYRRRMVDLRRRCTRCCSFPKHSFLYRRCFNLRRDGTCENYTAKSVAGFFGGFCLTYVFFMFFVLQLNFKLSTATIMCSIFGSILTIGLAFSFKVRCIVFLVLPQFFSKKGRQALLAYAFILAITGPAKNTLNNMSILGESMACGQEQLKAAVRQILEVIKKPFYAIRDAIKAVVKTVKEIVVKIKEILLTIKRIIMSLIKVIKSAFEFIANIMNFCNKEIGTPYQRCKSAFEDAITDCNAKLGPLFNWLCNITYLVKSVCYIVKLLDYVCMVVDFIKDTVSTILLRVKQFVRHIRTMFYVRIKFSHSFHYESNHSKSMTDITTGIVTELKQRTSGLIRIFDFMSCAASLFFIFMVFKVIYYRHKFLTNERFDNKFITDDFRKIDLRRAQMGLETVLPLNHRERQQYITTSSVRLITKEKSQLSQSTMVLLMASMKLLTHMATDYSLYWIMTLIRYYGRFQSKIEAPNVPTLKIQGEGFLAKLLKGIVKAFQPIGLNLEVDTIPCLPDPIPPDYDRYIQIASLLVLCWFLALFEPYGLRFRHSVMCFYHPQRARERSIWLYNNILRSRSSFLKFARRQLRRKVKGDKRITKITCMEYLRANLKCRICRWILGEGKQEACLLCGEVFREGVGKKPIKCQTPDCPGIYCEQCFADLQNLCTVCLDPIQYGDISDISEEKDSSEDDEKQRKKVDRKKKFIKRKQEDFHDDNDEDDYDDDRGALIRKTEKDLDYFSSPPESSGNETDYSYTYQTIKDITKPSGDYRRDHFKDLEEQGLPNQASMDDFHGDTTDITTDFDSSSSHITEFKSPSSLQHLNTSIRPTLNDHGSKLSLLNSSPSQNSVTTPTTSLVQEEISSHPQDDLTMINLFAKRTNSKISTESIAMEEIPTDSTMQGTSVRQPLSSHTETTFILSPRRYGSNSNLSSTGRTSRELISKTSLITELENVREAIHANITKQILSRKRPEIPMQGVKHPYDGLSELDFGRDHPDVPNLNLEFLQVDENTGTVKTCCCTKRHYCNCKYFKNSVTYRIDSDSSRNGESSSFITEILSPKTNLKTPKDDNSVIVSSILKTKRNPTFTVQQAISPISIEPGDSPITSTYPESYSDIHREVRFVHPEKSATTSSSTSTYITDPYDFGVDPILEPIATSSSSNYFEEGLRQRRMTTKDELYRQRIKDYYRKLKYDYVRYYEPPPMKMNPIKKFINLFRKKNKKLYS</sequence>
<feature type="transmembrane region" description="Helical" evidence="6">
    <location>
        <begin position="155"/>
        <end position="173"/>
    </location>
</feature>
<dbReference type="InterPro" id="IPR058842">
    <property type="entry name" value="DCST1_C"/>
</dbReference>
<organism evidence="9 10">
    <name type="scientific">Nicrophorus vespilloides</name>
    <name type="common">Boreal carrion beetle</name>
    <dbReference type="NCBI Taxonomy" id="110193"/>
    <lineage>
        <taxon>Eukaryota</taxon>
        <taxon>Metazoa</taxon>
        <taxon>Ecdysozoa</taxon>
        <taxon>Arthropoda</taxon>
        <taxon>Hexapoda</taxon>
        <taxon>Insecta</taxon>
        <taxon>Pterygota</taxon>
        <taxon>Neoptera</taxon>
        <taxon>Endopterygota</taxon>
        <taxon>Coleoptera</taxon>
        <taxon>Polyphaga</taxon>
        <taxon>Staphyliniformia</taxon>
        <taxon>Silphidae</taxon>
        <taxon>Nicrophorinae</taxon>
        <taxon>Nicrophorus</taxon>
    </lineage>
</organism>
<feature type="region of interest" description="Disordered" evidence="5">
    <location>
        <begin position="714"/>
        <end position="733"/>
    </location>
</feature>
<dbReference type="GeneID" id="108567192"/>
<gene>
    <name evidence="10" type="primary">LOC108567192</name>
</gene>
<keyword evidence="9" id="KW-1185">Reference proteome</keyword>
<evidence type="ECO:0000256" key="1">
    <source>
        <dbReference type="ARBA" id="ARBA00004141"/>
    </source>
</evidence>
<dbReference type="Proteomes" id="UP000695000">
    <property type="component" value="Unplaced"/>
</dbReference>
<dbReference type="Pfam" id="PF26037">
    <property type="entry name" value="zf-RING_DCST1_C"/>
    <property type="match status" value="1"/>
</dbReference>
<name>A0ABM1N861_NICVS</name>
<dbReference type="PANTHER" id="PTHR21041:SF9">
    <property type="entry name" value="DENDRITIC CELL-SPECIFIC TRANSMEMBRANE PROTEIN-LIKE DOMAIN-CONTAINING PROTEIN"/>
    <property type="match status" value="1"/>
</dbReference>
<evidence type="ECO:0000313" key="9">
    <source>
        <dbReference type="Proteomes" id="UP000695000"/>
    </source>
</evidence>
<evidence type="ECO:0000313" key="10">
    <source>
        <dbReference type="RefSeq" id="XP_017783011.1"/>
    </source>
</evidence>